<protein>
    <recommendedName>
        <fullName evidence="4">Peptidoglycan binding-like domain-containing protein</fullName>
    </recommendedName>
</protein>
<sequence>MNKIISSKSAKIAAGLVGLIAGFAMIATTASAATFTTNLKQGSTSADVKNLQVVLNMNADTQVASVGAGSPGKETSYFGPATKAAVIKFQEKYASDILAPVGLTKGTGFVGASTRAHLNATSASTSTTSLPDGCSSATGFSPVNGQKCEATTTTTTATTSTVAGCTSTTGFSPVNGQKCDASTTTTTTSTSTVGGSLTIASATQPVNGLAIQNASRVAFTKVTLTAGSSDVVVNGLTVERTGAAIDSNFAGIVLLKEDGTQLDIAKTFGSNHQTIVGGTFVVPANTSLTLTVAGNMNASLVTSAGQVAAISVVAVNTTGTVSGSLPITGAYHTINGTLTIGTAVGSLSTYTPGVDATKAIGTSAYKFSGVRLTAGSAEDVRLKSIRFYQAGSVSAADLSNVKIYVDGTPYDTVSTDRYYSANFGSGIVISRGLAKDIWIQGDITGSGAAGRTIRFDIQKNTDLYVMGETYGQGIIAGGTIANATPSLQGNTITVSAGSFTSVTKATEVAAQNIAINLAGQVLGGYTMDITGETISVQNHVFTVTNSGASNVGYTLTSVSLYNENGAVVAGPVDAVSTGGTTQTVTFTDTVTYPLGKHVYTLKGKVAAGVLNGVTYSTVATSMGNIMGQTTGNTIASPILGFIMNTMTVKSAALALTMSTNPAAQFVVAGGQGVVLANIQLDASQSGEDVRLSSIPLTFTGAGQFANVTSMQLFDGATALNTGSNVVVSAAATTITFDQALIVSKNTVKTLTLKGNVSSSATGTYAWNVATAPVTTGVVSGSTVVVTGAPTPSSATQTVGAGSLVVSTSPSTPSFAVAAAGSTGNTVGVIRFRSVNEGTNLSQLGLTLTGSTGDLVQVSLWDGATQVGTATFTGASTQATSTLTSTLALPKDADKDITVKVDFAQIGTGFTGVQGDTVSVNFYAAQGTGVNSGTTVNATGSTAVSGIRLFKSFPVVSADALTTTGAADGKLMRFKVTANSNGGVGLGQFKFTIATSTGIAGVANVNLYGYTDASYSSTIAGLTSGMVNSAANIVPGVGGAVTITPAAAVEIPAGVTYYFELRGTGTSGTVGSSITTNLLGDATAGVAVSAAATIAAANSLIWSGNATTTSPLTYLDWTNGYGVAGLPAGGLLQTRSN</sequence>
<dbReference type="EMBL" id="MNVN01000018">
    <property type="protein sequence ID" value="OIO30410.1"/>
    <property type="molecule type" value="Genomic_DNA"/>
</dbReference>
<feature type="chain" id="PRO_5011955648" description="Peptidoglycan binding-like domain-containing protein" evidence="1">
    <location>
        <begin position="33"/>
        <end position="1136"/>
    </location>
</feature>
<evidence type="ECO:0008006" key="4">
    <source>
        <dbReference type="Google" id="ProtNLM"/>
    </source>
</evidence>
<name>A0A1J4UZQ6_9BACT</name>
<proteinExistence type="predicted"/>
<dbReference type="Proteomes" id="UP000181992">
    <property type="component" value="Unassembled WGS sequence"/>
</dbReference>
<dbReference type="SUPFAM" id="SSF47090">
    <property type="entry name" value="PGBD-like"/>
    <property type="match status" value="1"/>
</dbReference>
<keyword evidence="1" id="KW-0732">Signal</keyword>
<reference evidence="2 3" key="1">
    <citation type="journal article" date="2016" name="Environ. Microbiol.">
        <title>Genomic resolution of a cold subsurface aquifer community provides metabolic insights for novel microbes adapted to high CO concentrations.</title>
        <authorList>
            <person name="Probst A.J."/>
            <person name="Castelle C.J."/>
            <person name="Singh A."/>
            <person name="Brown C.T."/>
            <person name="Anantharaman K."/>
            <person name="Sharon I."/>
            <person name="Hug L.A."/>
            <person name="Burstein D."/>
            <person name="Emerson J.B."/>
            <person name="Thomas B.C."/>
            <person name="Banfield J.F."/>
        </authorList>
    </citation>
    <scope>NUCLEOTIDE SEQUENCE [LARGE SCALE GENOMIC DNA]</scope>
    <source>
        <strain evidence="2">CG1_02_43_90</strain>
    </source>
</reference>
<gene>
    <name evidence="2" type="ORF">AUJ77_03105</name>
</gene>
<dbReference type="InterPro" id="IPR036366">
    <property type="entry name" value="PGBDSf"/>
</dbReference>
<feature type="signal peptide" evidence="1">
    <location>
        <begin position="1"/>
        <end position="32"/>
    </location>
</feature>
<organism evidence="2 3">
    <name type="scientific">Candidatus Nomurabacteria bacterium CG1_02_43_90</name>
    <dbReference type="NCBI Taxonomy" id="1805281"/>
    <lineage>
        <taxon>Bacteria</taxon>
        <taxon>Candidatus Nomuraibacteriota</taxon>
    </lineage>
</organism>
<dbReference type="AlphaFoldDB" id="A0A1J4UZQ6"/>
<dbReference type="InterPro" id="IPR036365">
    <property type="entry name" value="PGBD-like_sf"/>
</dbReference>
<evidence type="ECO:0000313" key="2">
    <source>
        <dbReference type="EMBL" id="OIO30410.1"/>
    </source>
</evidence>
<dbReference type="Gene3D" id="1.10.101.10">
    <property type="entry name" value="PGBD-like superfamily/PGBD"/>
    <property type="match status" value="1"/>
</dbReference>
<dbReference type="STRING" id="1805281.AUJ77_03105"/>
<accession>A0A1J4UZQ6</accession>
<evidence type="ECO:0000256" key="1">
    <source>
        <dbReference type="SAM" id="SignalP"/>
    </source>
</evidence>
<comment type="caution">
    <text evidence="2">The sequence shown here is derived from an EMBL/GenBank/DDBJ whole genome shotgun (WGS) entry which is preliminary data.</text>
</comment>
<evidence type="ECO:0000313" key="3">
    <source>
        <dbReference type="Proteomes" id="UP000181992"/>
    </source>
</evidence>